<name>A0A9N9CMV0_9GLOM</name>
<organism evidence="2 3">
    <name type="scientific">Paraglomus occultum</name>
    <dbReference type="NCBI Taxonomy" id="144539"/>
    <lineage>
        <taxon>Eukaryota</taxon>
        <taxon>Fungi</taxon>
        <taxon>Fungi incertae sedis</taxon>
        <taxon>Mucoromycota</taxon>
        <taxon>Glomeromycotina</taxon>
        <taxon>Glomeromycetes</taxon>
        <taxon>Paraglomerales</taxon>
        <taxon>Paraglomeraceae</taxon>
        <taxon>Paraglomus</taxon>
    </lineage>
</organism>
<dbReference type="PANTHER" id="PTHR33266:SF1">
    <property type="entry name" value="F-BOX DOMAIN-CONTAINING PROTEIN"/>
    <property type="match status" value="1"/>
</dbReference>
<sequence>MQRVVEVRYWAFIRLFYSLYLFLHIFIPLWKIIGMLMLYIPFGIVSVDDTPIEKKLRIQHSKDEEKQFAQAFRVPYDDPKGKRVDRFVSFCNKCVKMWNPAKYYALYSSIVQSSGTGKSRLLAEVAKKRYVIYCCLRGPGSTGYPPSSPIRRKLITDAQATDPRKWPSERLYVSFLVAAIEVFQNTMSNNRMDCGAWFNYHTNESCSYWKEVEERMDYLSYEKRADFSEIHQKDAIARALKNVGCFDKRFVTHLIFAFDEARSLLPSRSNADYFSSLRRALRCLPTYHPSQHQAFAVMLDTTSAVADFLPEMERDPSSRPLIEGLKLMPPFYLLDTIDDTITVATPPRSIEEMYCGQRLLQLGRPLFRSYIQAGDLSFFSTHLSTLKNTAAAKLVGGEFPRVVQMTDALSVLSCRVCVDIVPTNHIASQLVASYMRFCVFVSESRQYLFTIAPSEPFLVDVATDLMYQNGCLVKLIKQLSDAMRCGVVDGGSRGELVARLLLILAVDQAIKQSLWKQELSHTCPVTVELFFDHLFGTDALSKPVCSSTDQRELFKRGLIFFTHFIPVYYKPRCQHLLHALTRGAAIICERNNQGVDIIIPVLLPADVDTNYTDLHADDFTCEEDFPSNFIPEFPEDNEETSLFAAYDNHGDRSKKRRLGSETTSKNEFKNFRLHPSRVSFILIQVKNYQDSIDSFSRIARETINPTVCGIMDEPARFPYASVYMQFGSKGKRNPVIEALPLHEQQCRQDSSGMSTKVYTDDELKALNMYQIGLAAFGLDDSIYPCLRNTGHASKSLIEVLQLLLVSWPDPARMNGRKGSNENAAVRRCAIGSYATEWNDASFWDQISNEESNE</sequence>
<dbReference type="Proteomes" id="UP000789572">
    <property type="component" value="Unassembled WGS sequence"/>
</dbReference>
<dbReference type="OrthoDB" id="107110at2759"/>
<comment type="caution">
    <text evidence="2">The sequence shown here is derived from an EMBL/GenBank/DDBJ whole genome shotgun (WGS) entry which is preliminary data.</text>
</comment>
<evidence type="ECO:0000313" key="3">
    <source>
        <dbReference type="Proteomes" id="UP000789572"/>
    </source>
</evidence>
<dbReference type="AlphaFoldDB" id="A0A9N9CMV0"/>
<evidence type="ECO:0000256" key="1">
    <source>
        <dbReference type="SAM" id="Phobius"/>
    </source>
</evidence>
<dbReference type="PANTHER" id="PTHR33266">
    <property type="entry name" value="CHROMOSOME 15, WHOLE GENOME SHOTGUN SEQUENCE"/>
    <property type="match status" value="1"/>
</dbReference>
<dbReference type="EMBL" id="CAJVPJ010001910">
    <property type="protein sequence ID" value="CAG8607589.1"/>
    <property type="molecule type" value="Genomic_DNA"/>
</dbReference>
<protein>
    <submittedName>
        <fullName evidence="2">1054_t:CDS:1</fullName>
    </submittedName>
</protein>
<feature type="transmembrane region" description="Helical" evidence="1">
    <location>
        <begin position="12"/>
        <end position="40"/>
    </location>
</feature>
<proteinExistence type="predicted"/>
<keyword evidence="1" id="KW-0812">Transmembrane</keyword>
<keyword evidence="1" id="KW-1133">Transmembrane helix</keyword>
<evidence type="ECO:0000313" key="2">
    <source>
        <dbReference type="EMBL" id="CAG8607589.1"/>
    </source>
</evidence>
<gene>
    <name evidence="2" type="ORF">POCULU_LOCUS7787</name>
</gene>
<keyword evidence="1" id="KW-0472">Membrane</keyword>
<accession>A0A9N9CMV0</accession>
<reference evidence="2" key="1">
    <citation type="submission" date="2021-06" db="EMBL/GenBank/DDBJ databases">
        <authorList>
            <person name="Kallberg Y."/>
            <person name="Tangrot J."/>
            <person name="Rosling A."/>
        </authorList>
    </citation>
    <scope>NUCLEOTIDE SEQUENCE</scope>
    <source>
        <strain evidence="2">IA702</strain>
    </source>
</reference>
<keyword evidence="3" id="KW-1185">Reference proteome</keyword>